<feature type="transmembrane region" description="Helical" evidence="15">
    <location>
        <begin position="520"/>
        <end position="543"/>
    </location>
</feature>
<dbReference type="Gene3D" id="2.102.10.10">
    <property type="entry name" value="Rieske [2Fe-2S] iron-sulphur domain"/>
    <property type="match status" value="1"/>
</dbReference>
<evidence type="ECO:0000256" key="15">
    <source>
        <dbReference type="SAM" id="Phobius"/>
    </source>
</evidence>
<dbReference type="AlphaFoldDB" id="A0A2V0NVG1"/>
<dbReference type="InterPro" id="IPR017941">
    <property type="entry name" value="Rieske_2Fe-2S"/>
</dbReference>
<dbReference type="InParanoid" id="A0A2V0NVG1"/>
<evidence type="ECO:0000256" key="1">
    <source>
        <dbReference type="ARBA" id="ARBA00004229"/>
    </source>
</evidence>
<comment type="caution">
    <text evidence="17">The sequence shown here is derived from an EMBL/GenBank/DDBJ whole genome shotgun (WGS) entry which is preliminary data.</text>
</comment>
<evidence type="ECO:0000313" key="17">
    <source>
        <dbReference type="EMBL" id="GBF88927.1"/>
    </source>
</evidence>
<evidence type="ECO:0000256" key="5">
    <source>
        <dbReference type="ARBA" id="ARBA00022692"/>
    </source>
</evidence>
<keyword evidence="13 15" id="KW-0472">Membrane</keyword>
<feature type="transmembrane region" description="Helical" evidence="15">
    <location>
        <begin position="490"/>
        <end position="514"/>
    </location>
</feature>
<dbReference type="OrthoDB" id="426882at2759"/>
<keyword evidence="6" id="KW-0001">2Fe-2S</keyword>
<keyword evidence="8" id="KW-0809">Transit peptide</keyword>
<dbReference type="EMBL" id="BDRX01000007">
    <property type="protein sequence ID" value="GBF88927.1"/>
    <property type="molecule type" value="Genomic_DNA"/>
</dbReference>
<dbReference type="PANTHER" id="PTHR21266:SF32">
    <property type="entry name" value="CHOLESTEROL 7-DESATURASE NVD"/>
    <property type="match status" value="1"/>
</dbReference>
<reference evidence="17 18" key="1">
    <citation type="journal article" date="2018" name="Sci. Rep.">
        <title>Raphidocelis subcapitata (=Pseudokirchneriella subcapitata) provides an insight into genome evolution and environmental adaptations in the Sphaeropleales.</title>
        <authorList>
            <person name="Suzuki S."/>
            <person name="Yamaguchi H."/>
            <person name="Nakajima N."/>
            <person name="Kawachi M."/>
        </authorList>
    </citation>
    <scope>NUCLEOTIDE SEQUENCE [LARGE SCALE GENOMIC DNA]</scope>
    <source>
        <strain evidence="17 18">NIES-35</strain>
    </source>
</reference>
<keyword evidence="18" id="KW-1185">Reference proteome</keyword>
<dbReference type="GO" id="GO:0051537">
    <property type="term" value="F:2 iron, 2 sulfur cluster binding"/>
    <property type="evidence" value="ECO:0007669"/>
    <property type="project" value="UniProtKB-KW"/>
</dbReference>
<dbReference type="GO" id="GO:0016020">
    <property type="term" value="C:membrane"/>
    <property type="evidence" value="ECO:0007669"/>
    <property type="project" value="UniProtKB-SubCell"/>
</dbReference>
<dbReference type="SUPFAM" id="SSF50022">
    <property type="entry name" value="ISP domain"/>
    <property type="match status" value="1"/>
</dbReference>
<keyword evidence="5 15" id="KW-0812">Transmembrane</keyword>
<feature type="compositionally biased region" description="Low complexity" evidence="14">
    <location>
        <begin position="37"/>
        <end position="65"/>
    </location>
</feature>
<dbReference type="FunCoup" id="A0A2V0NVG1">
    <property type="interactions" value="57"/>
</dbReference>
<dbReference type="GO" id="GO:0009507">
    <property type="term" value="C:chloroplast"/>
    <property type="evidence" value="ECO:0007669"/>
    <property type="project" value="UniProtKB-SubCell"/>
</dbReference>
<feature type="compositionally biased region" description="Pro residues" evidence="14">
    <location>
        <begin position="66"/>
        <end position="83"/>
    </location>
</feature>
<evidence type="ECO:0000256" key="14">
    <source>
        <dbReference type="SAM" id="MobiDB-lite"/>
    </source>
</evidence>
<dbReference type="STRING" id="307507.A0A2V0NVG1"/>
<dbReference type="Gene3D" id="3.90.380.10">
    <property type="entry name" value="Naphthalene 1,2-dioxygenase Alpha Subunit, Chain A, domain 1"/>
    <property type="match status" value="1"/>
</dbReference>
<dbReference type="InterPro" id="IPR013626">
    <property type="entry name" value="PaO"/>
</dbReference>
<dbReference type="GO" id="GO:0046872">
    <property type="term" value="F:metal ion binding"/>
    <property type="evidence" value="ECO:0007669"/>
    <property type="project" value="UniProtKB-KW"/>
</dbReference>
<keyword evidence="10" id="KW-0560">Oxidoreductase</keyword>
<dbReference type="InterPro" id="IPR050584">
    <property type="entry name" value="Cholesterol_7-desaturase"/>
</dbReference>
<keyword evidence="7" id="KW-0479">Metal-binding</keyword>
<evidence type="ECO:0000256" key="12">
    <source>
        <dbReference type="ARBA" id="ARBA00023014"/>
    </source>
</evidence>
<dbReference type="SUPFAM" id="SSF55961">
    <property type="entry name" value="Bet v1-like"/>
    <property type="match status" value="1"/>
</dbReference>
<dbReference type="Proteomes" id="UP000247498">
    <property type="component" value="Unassembled WGS sequence"/>
</dbReference>
<evidence type="ECO:0000256" key="7">
    <source>
        <dbReference type="ARBA" id="ARBA00022723"/>
    </source>
</evidence>
<dbReference type="PROSITE" id="PS51296">
    <property type="entry name" value="RIESKE"/>
    <property type="match status" value="1"/>
</dbReference>
<keyword evidence="4" id="KW-0934">Plastid</keyword>
<evidence type="ECO:0000256" key="3">
    <source>
        <dbReference type="ARBA" id="ARBA00022528"/>
    </source>
</evidence>
<feature type="region of interest" description="Disordered" evidence="14">
    <location>
        <begin position="37"/>
        <end position="85"/>
    </location>
</feature>
<evidence type="ECO:0000256" key="10">
    <source>
        <dbReference type="ARBA" id="ARBA00023002"/>
    </source>
</evidence>
<evidence type="ECO:0000313" key="18">
    <source>
        <dbReference type="Proteomes" id="UP000247498"/>
    </source>
</evidence>
<comment type="subcellular location">
    <subcellularLocation>
        <location evidence="2">Membrane</location>
    </subcellularLocation>
    <subcellularLocation>
        <location evidence="1">Plastid</location>
        <location evidence="1">Chloroplast</location>
    </subcellularLocation>
</comment>
<name>A0A2V0NVG1_9CHLO</name>
<evidence type="ECO:0000256" key="13">
    <source>
        <dbReference type="ARBA" id="ARBA00023136"/>
    </source>
</evidence>
<dbReference type="PANTHER" id="PTHR21266">
    <property type="entry name" value="IRON-SULFUR DOMAIN CONTAINING PROTEIN"/>
    <property type="match status" value="1"/>
</dbReference>
<keyword evidence="12" id="KW-0411">Iron-sulfur</keyword>
<evidence type="ECO:0000256" key="6">
    <source>
        <dbReference type="ARBA" id="ARBA00022714"/>
    </source>
</evidence>
<accession>A0A2V0NVG1</accession>
<dbReference type="Pfam" id="PF08417">
    <property type="entry name" value="PaO"/>
    <property type="match status" value="1"/>
</dbReference>
<dbReference type="InterPro" id="IPR036922">
    <property type="entry name" value="Rieske_2Fe-2S_sf"/>
</dbReference>
<keyword evidence="11" id="KW-0408">Iron</keyword>
<protein>
    <submittedName>
        <fullName evidence="17">Pheophorbide A oxygenase</fullName>
    </submittedName>
</protein>
<dbReference type="Pfam" id="PF00355">
    <property type="entry name" value="Rieske"/>
    <property type="match status" value="1"/>
</dbReference>
<keyword evidence="3" id="KW-0150">Chloroplast</keyword>
<evidence type="ECO:0000256" key="11">
    <source>
        <dbReference type="ARBA" id="ARBA00023004"/>
    </source>
</evidence>
<evidence type="ECO:0000259" key="16">
    <source>
        <dbReference type="PROSITE" id="PS51296"/>
    </source>
</evidence>
<evidence type="ECO:0000256" key="2">
    <source>
        <dbReference type="ARBA" id="ARBA00004370"/>
    </source>
</evidence>
<keyword evidence="9 15" id="KW-1133">Transmembrane helix</keyword>
<evidence type="ECO:0000256" key="8">
    <source>
        <dbReference type="ARBA" id="ARBA00022946"/>
    </source>
</evidence>
<sequence>MMSQMSTARPQAGLRTLGARPIGLGGTCHVRRRVATTPRRTLGAPADGAAPAPVAATAAAAGPAVDAPPPPPASAPDTAPAPEPAAAAPFDWQRQWYPVAALECLKTDRPQPLQLLGARLVVFADSKSPSGWAVLEDVCPHRLAPLSDGRLTKSGELMCSYHGWTFDSQGACTGIPQVAFDPKAHATACGSGRACVKRFPTQVAHDLLWVYADASPAAWAEAYASPPAAGLADMGVGSTLELKQSWFQRDTPVGLDLLMENFLDPAHVPWSHHGVIGSREQDARMTMALVAGEEGAKEDEDGLSRDSGFKVAVTNAWQTYGIDFRPPCRVRHSIADDMSLILYACPTSPGWSRVFVTFVGRVGNPQRLPNAPGMPPAIRAVANFLSTVTPLFHADIQNNIIDGDHAFVMQAERTFWERGSHTSWRRQYYTPSSSDVGVISWRRWLDRFGFNLPTLPKSAADLPQVDRMVVFDRFNQHTKHCRHCTRALRAVNIALGLAAAAAALAAGAAAAAFALGGVPALARVAGGCGAALLAAALLAAALLRLRPKFLGGTEYVHAER</sequence>
<organism evidence="17 18">
    <name type="scientific">Raphidocelis subcapitata</name>
    <dbReference type="NCBI Taxonomy" id="307507"/>
    <lineage>
        <taxon>Eukaryota</taxon>
        <taxon>Viridiplantae</taxon>
        <taxon>Chlorophyta</taxon>
        <taxon>core chlorophytes</taxon>
        <taxon>Chlorophyceae</taxon>
        <taxon>CS clade</taxon>
        <taxon>Sphaeropleales</taxon>
        <taxon>Selenastraceae</taxon>
        <taxon>Raphidocelis</taxon>
    </lineage>
</organism>
<proteinExistence type="predicted"/>
<gene>
    <name evidence="17" type="ORF">Rsub_01426</name>
</gene>
<evidence type="ECO:0000256" key="4">
    <source>
        <dbReference type="ARBA" id="ARBA00022640"/>
    </source>
</evidence>
<evidence type="ECO:0000256" key="9">
    <source>
        <dbReference type="ARBA" id="ARBA00022989"/>
    </source>
</evidence>
<dbReference type="GO" id="GO:0010277">
    <property type="term" value="F:chlorophyllide a oxygenase activity"/>
    <property type="evidence" value="ECO:0007669"/>
    <property type="project" value="InterPro"/>
</dbReference>
<feature type="domain" description="Rieske" evidence="16">
    <location>
        <begin position="96"/>
        <end position="210"/>
    </location>
</feature>